<organism evidence="11 12">
    <name type="scientific">Cronobacter dublinensis 1210</name>
    <dbReference type="NCBI Taxonomy" id="1208656"/>
    <lineage>
        <taxon>Bacteria</taxon>
        <taxon>Pseudomonadati</taxon>
        <taxon>Pseudomonadota</taxon>
        <taxon>Gammaproteobacteria</taxon>
        <taxon>Enterobacterales</taxon>
        <taxon>Enterobacteriaceae</taxon>
        <taxon>Cronobacter</taxon>
    </lineage>
</organism>
<dbReference type="InterPro" id="IPR025857">
    <property type="entry name" value="MacB_PCD"/>
</dbReference>
<evidence type="ECO:0000256" key="5">
    <source>
        <dbReference type="ARBA" id="ARBA00022692"/>
    </source>
</evidence>
<evidence type="ECO:0000256" key="1">
    <source>
        <dbReference type="ARBA" id="ARBA00004651"/>
    </source>
</evidence>
<feature type="domain" description="MacB-like periplasmic core" evidence="10">
    <location>
        <begin position="27"/>
        <end position="240"/>
    </location>
</feature>
<dbReference type="NCBIfam" id="TIGR02212">
    <property type="entry name" value="lolCE"/>
    <property type="match status" value="1"/>
</dbReference>
<keyword evidence="4" id="KW-1003">Cell membrane</keyword>
<name>A0ABM9Q2U3_9ENTR</name>
<dbReference type="NCBIfam" id="NF008357">
    <property type="entry name" value="PRK11146.1"/>
    <property type="match status" value="1"/>
</dbReference>
<dbReference type="PANTHER" id="PTHR30489">
    <property type="entry name" value="LIPOPROTEIN-RELEASING SYSTEM TRANSMEMBRANE PROTEIN LOLE"/>
    <property type="match status" value="1"/>
</dbReference>
<dbReference type="InterPro" id="IPR003838">
    <property type="entry name" value="ABC3_permease_C"/>
</dbReference>
<protein>
    <submittedName>
        <fullName evidence="11">Lipoprotein releasing system transmembrane protein LolE</fullName>
    </submittedName>
</protein>
<feature type="transmembrane region" description="Helical" evidence="8">
    <location>
        <begin position="270"/>
        <end position="294"/>
    </location>
</feature>
<comment type="subcellular location">
    <subcellularLocation>
        <location evidence="1">Cell membrane</location>
        <topology evidence="1">Multi-pass membrane protein</topology>
    </subcellularLocation>
</comment>
<feature type="transmembrane region" description="Helical" evidence="8">
    <location>
        <begin position="314"/>
        <end position="340"/>
    </location>
</feature>
<accession>A0ABM9Q2U3</accession>
<evidence type="ECO:0000256" key="4">
    <source>
        <dbReference type="ARBA" id="ARBA00022475"/>
    </source>
</evidence>
<feature type="transmembrane region" description="Helical" evidence="8">
    <location>
        <begin position="380"/>
        <end position="399"/>
    </location>
</feature>
<dbReference type="PANTHER" id="PTHR30489:SF0">
    <property type="entry name" value="LIPOPROTEIN-RELEASING SYSTEM TRANSMEMBRANE PROTEIN LOLE"/>
    <property type="match status" value="1"/>
</dbReference>
<feature type="domain" description="ABC3 transporter permease C-terminal" evidence="9">
    <location>
        <begin position="274"/>
        <end position="407"/>
    </location>
</feature>
<evidence type="ECO:0000256" key="7">
    <source>
        <dbReference type="ARBA" id="ARBA00023136"/>
    </source>
</evidence>
<keyword evidence="7 8" id="KW-0472">Membrane</keyword>
<comment type="caution">
    <text evidence="11">The sequence shown here is derived from an EMBL/GenBank/DDBJ whole genome shotgun (WGS) entry which is preliminary data.</text>
</comment>
<evidence type="ECO:0000259" key="10">
    <source>
        <dbReference type="Pfam" id="PF12704"/>
    </source>
</evidence>
<dbReference type="EMBL" id="CAKZ01000019">
    <property type="protein sequence ID" value="CCJ79720.1"/>
    <property type="molecule type" value="Genomic_DNA"/>
</dbReference>
<evidence type="ECO:0000256" key="8">
    <source>
        <dbReference type="SAM" id="Phobius"/>
    </source>
</evidence>
<evidence type="ECO:0000313" key="11">
    <source>
        <dbReference type="EMBL" id="CCJ79720.1"/>
    </source>
</evidence>
<dbReference type="InterPro" id="IPR051447">
    <property type="entry name" value="Lipoprotein-release_system"/>
</dbReference>
<dbReference type="NCBIfam" id="TIGR02213">
    <property type="entry name" value="lolE_release"/>
    <property type="match status" value="1"/>
</dbReference>
<evidence type="ECO:0000256" key="2">
    <source>
        <dbReference type="ARBA" id="ARBA00005236"/>
    </source>
</evidence>
<dbReference type="Pfam" id="PF12704">
    <property type="entry name" value="MacB_PCD"/>
    <property type="match status" value="1"/>
</dbReference>
<reference evidence="12" key="1">
    <citation type="journal article" date="2012" name="PLoS ONE">
        <title>Comparative analysis of genome sequences covering the seven cronobacter species.</title>
        <authorList>
            <person name="Joseph S."/>
            <person name="Desai P."/>
            <person name="Ji Y."/>
            <person name="Cummings C.A."/>
            <person name="Shih R."/>
            <person name="Degoricija L."/>
            <person name="Rico A."/>
            <person name="Brzoska P."/>
            <person name="Hamby S.E."/>
            <person name="Masood N."/>
            <person name="Hariri S."/>
            <person name="Sonbol H."/>
            <person name="Chuzhanova N."/>
            <person name="McClelland M."/>
            <person name="Furtado M.R."/>
            <person name="Forsythe S.J."/>
        </authorList>
    </citation>
    <scope>NUCLEOTIDE SEQUENCE [LARGE SCALE GENOMIC DNA]</scope>
    <source>
        <strain evidence="12">1210</strain>
    </source>
</reference>
<dbReference type="Pfam" id="PF02687">
    <property type="entry name" value="FtsX"/>
    <property type="match status" value="1"/>
</dbReference>
<comment type="similarity">
    <text evidence="2">Belongs to the ABC-4 integral membrane protein family. LolC/E subfamily.</text>
</comment>
<evidence type="ECO:0000256" key="6">
    <source>
        <dbReference type="ARBA" id="ARBA00022989"/>
    </source>
</evidence>
<proteinExistence type="inferred from homology"/>
<evidence type="ECO:0000259" key="9">
    <source>
        <dbReference type="Pfam" id="PF02687"/>
    </source>
</evidence>
<dbReference type="InterPro" id="IPR011925">
    <property type="entry name" value="LolCE_TM"/>
</dbReference>
<keyword evidence="11" id="KW-0449">Lipoprotein</keyword>
<dbReference type="InterPro" id="IPR011926">
    <property type="entry name" value="LolE_gammaproteobact"/>
</dbReference>
<keyword evidence="5 8" id="KW-0812">Transmembrane</keyword>
<dbReference type="Proteomes" id="UP000009342">
    <property type="component" value="Unassembled WGS sequence"/>
</dbReference>
<keyword evidence="6 8" id="KW-1133">Transmembrane helix</keyword>
<evidence type="ECO:0000313" key="12">
    <source>
        <dbReference type="Proteomes" id="UP000009342"/>
    </source>
</evidence>
<sequence length="410" mass="44686">MGSALSLLIGLRFSRGRRRSGMVSLISVISTVGIALGVAVLIVGLSAMNGFERELNNRILAVVPHGEIEPVDQPWRGWQQAVTRIEKVDGIVAAAPYVNFTGLVESGANLRAIQVKGVDPAQEQRLSALPRYVQNNAWQSFQAGKQQIIIGKGVADALKVKQGDWLSIMIPNSDDDHKLLQPKRVRLQVAGILQLSGQLDHSFAMVPLADAQGYLNLGDSVTGIAIKVKDVFNANQLVRDAGQVTDAYVYIKSWINTYGYMYRDIQMIRAIMYLAMVLVIAVACFNIVSTLVMAVKDKSSDIAVLRTLGAKDGLIRAIFVWYGLLAGLLGSVSGVVVGVLASWQLTAIIHVIEKLIGHHFLSGDIYFIDFLPSELHALDVVYVLVTALVLSLLASWYPARRASRIDPRGC</sequence>
<feature type="transmembrane region" description="Helical" evidence="8">
    <location>
        <begin position="26"/>
        <end position="48"/>
    </location>
</feature>
<gene>
    <name evidence="11" type="ORF">BN134_426</name>
</gene>
<evidence type="ECO:0000256" key="3">
    <source>
        <dbReference type="ARBA" id="ARBA00022448"/>
    </source>
</evidence>
<keyword evidence="12" id="KW-1185">Reference proteome</keyword>
<keyword evidence="3" id="KW-0813">Transport</keyword>